<dbReference type="Proteomes" id="UP000436088">
    <property type="component" value="Unassembled WGS sequence"/>
</dbReference>
<dbReference type="InterPro" id="IPR036691">
    <property type="entry name" value="Endo/exonu/phosph_ase_sf"/>
</dbReference>
<dbReference type="GO" id="GO:0003824">
    <property type="term" value="F:catalytic activity"/>
    <property type="evidence" value="ECO:0007669"/>
    <property type="project" value="InterPro"/>
</dbReference>
<dbReference type="SUPFAM" id="SSF56219">
    <property type="entry name" value="DNase I-like"/>
    <property type="match status" value="1"/>
</dbReference>
<name>A0A6A3AF78_HIBSY</name>
<evidence type="ECO:0000259" key="2">
    <source>
        <dbReference type="Pfam" id="PF03372"/>
    </source>
</evidence>
<dbReference type="EMBL" id="VEPZ02001008">
    <property type="protein sequence ID" value="KAE8702377.1"/>
    <property type="molecule type" value="Genomic_DNA"/>
</dbReference>
<dbReference type="AlphaFoldDB" id="A0A6A3AF78"/>
<proteinExistence type="predicted"/>
<dbReference type="PANTHER" id="PTHR35218">
    <property type="entry name" value="RNASE H DOMAIN-CONTAINING PROTEIN"/>
    <property type="match status" value="1"/>
</dbReference>
<evidence type="ECO:0000313" key="4">
    <source>
        <dbReference type="Proteomes" id="UP000436088"/>
    </source>
</evidence>
<evidence type="ECO:0000256" key="1">
    <source>
        <dbReference type="SAM" id="MobiDB-lite"/>
    </source>
</evidence>
<gene>
    <name evidence="3" type="ORF">F3Y22_tig00110483pilonHSYRG00358</name>
</gene>
<keyword evidence="4" id="KW-1185">Reference proteome</keyword>
<dbReference type="PANTHER" id="PTHR35218:SF9">
    <property type="entry name" value="ENDONUCLEASE_EXONUCLEASE_PHOSPHATASE DOMAIN-CONTAINING PROTEIN"/>
    <property type="match status" value="1"/>
</dbReference>
<dbReference type="Pfam" id="PF03372">
    <property type="entry name" value="Exo_endo_phos"/>
    <property type="match status" value="1"/>
</dbReference>
<protein>
    <recommendedName>
        <fullName evidence="2">Endonuclease/exonuclease/phosphatase domain-containing protein</fullName>
    </recommendedName>
</protein>
<reference evidence="3" key="1">
    <citation type="submission" date="2019-09" db="EMBL/GenBank/DDBJ databases">
        <title>Draft genome information of white flower Hibiscus syriacus.</title>
        <authorList>
            <person name="Kim Y.-M."/>
        </authorList>
    </citation>
    <scope>NUCLEOTIDE SEQUENCE [LARGE SCALE GENOMIC DNA]</scope>
    <source>
        <strain evidence="3">YM2019G1</strain>
    </source>
</reference>
<sequence length="881" mass="99050">MPGNPPSDLAISLAPPEPSAYLNATKKARLKPPDQIDPQISEMDIEDNEMASGDQQIPAQSLDRMKVTCNPPDLTHSIYSEGTTLRQNRILTGHRGWLNTDADHNHRDRRNKMLRPKRKKTTGSRFEALSGNNFNKGKNPIPIMKDGGNQGSMTNLTARALRNIVVRPLSLNNAVAPTLMLSPNVNIHERNSPYVIRNKGPKPKVKGLGGVSIREAMAEVVTNIHKIDLRSRLAMLWKILPCAVVRSVPLPVLMDFTLMTWNCQGFGGTKFPRILKEYTQEHKPHMVALLETRVSGLKADQVIVKSGLNKSFRVGAVGFSEGIWLIVYGSPDRKKHMNLWRDLSDSHDSDDDPWILAGDFNVIISNEEKREGARRGKGCKDFQRFLNDHQLKELGFKGPPFTLTRGGIFERLDRIVANDGWFKLAPKCTDGPNTPNLASSLLIIGDIQRKLKRQLANIQTNMDRSGNSHLDDKEVEVCMKLEKILDHEEYLWRQKLEVIGSLMVTGIPSSFIVEPLTGEKKALLDMNPLKASGKDGLPVLFFQNQWVIVKGRIIIDNILVAQEAIHSMRRKKAVTTSSMQILLNGTLTNEFKPTRGIRQGCPLSPCLFVLCIERLDQSIHYAMENNLWEPMIMSRVPRNAALHSRVTKSTFQFIIDRVERKLSGWTASKLCLAGQIILAKSIFLAVPNYFMQNVAISKDGRTTRFWDDSWINDMGPLVDIIPVSQVTNPKAVVSGLLPIWGIGTCLSFTKSFPKKLSKEFSTGHHGGWLLPICGESDESILHVLRMDTPEFKWKHLFGALIWRLWKNRNCFVFNGQVWAAMSTLLSAKAWACTMKESYNSRPPRHPSHNNINRWTAPEPGTIKINTDGSVHPVTMRAMLEA</sequence>
<feature type="region of interest" description="Disordered" evidence="1">
    <location>
        <begin position="839"/>
        <end position="858"/>
    </location>
</feature>
<evidence type="ECO:0000313" key="3">
    <source>
        <dbReference type="EMBL" id="KAE8702377.1"/>
    </source>
</evidence>
<feature type="domain" description="Endonuclease/exonuclease/phosphatase" evidence="2">
    <location>
        <begin position="259"/>
        <end position="428"/>
    </location>
</feature>
<organism evidence="3 4">
    <name type="scientific">Hibiscus syriacus</name>
    <name type="common">Rose of Sharon</name>
    <dbReference type="NCBI Taxonomy" id="106335"/>
    <lineage>
        <taxon>Eukaryota</taxon>
        <taxon>Viridiplantae</taxon>
        <taxon>Streptophyta</taxon>
        <taxon>Embryophyta</taxon>
        <taxon>Tracheophyta</taxon>
        <taxon>Spermatophyta</taxon>
        <taxon>Magnoliopsida</taxon>
        <taxon>eudicotyledons</taxon>
        <taxon>Gunneridae</taxon>
        <taxon>Pentapetalae</taxon>
        <taxon>rosids</taxon>
        <taxon>malvids</taxon>
        <taxon>Malvales</taxon>
        <taxon>Malvaceae</taxon>
        <taxon>Malvoideae</taxon>
        <taxon>Hibiscus</taxon>
    </lineage>
</organism>
<dbReference type="Gene3D" id="3.60.10.10">
    <property type="entry name" value="Endonuclease/exonuclease/phosphatase"/>
    <property type="match status" value="1"/>
</dbReference>
<accession>A0A6A3AF78</accession>
<feature type="compositionally biased region" description="Basic residues" evidence="1">
    <location>
        <begin position="107"/>
        <end position="122"/>
    </location>
</feature>
<dbReference type="InterPro" id="IPR005135">
    <property type="entry name" value="Endo/exonuclease/phosphatase"/>
</dbReference>
<feature type="region of interest" description="Disordered" evidence="1">
    <location>
        <begin position="101"/>
        <end position="142"/>
    </location>
</feature>
<comment type="caution">
    <text evidence="3">The sequence shown here is derived from an EMBL/GenBank/DDBJ whole genome shotgun (WGS) entry which is preliminary data.</text>
</comment>